<sequence>MSTIRNIALLSFFYLLCTTGVQAQSKNALWVEYYPDFQIGAWRLTPEVSYRSIDLFTDQAGGHTFYFRPTATYTVNPYLSLAGSLAYYVSWENATANKHEWVIYQNAALKTPSVAGFSFGLNARLEQMFVKTSADPDHTFGLRLRWTPKLTYKLPIDSRWGWALSGFAETYNYLTASRTGYFRNALDLGAGLTFKPLERLEATFEYRRHRSYRPGEDSQDNRFRLMIRHKIL</sequence>
<dbReference type="AlphaFoldDB" id="A0A9D1HB75"/>
<evidence type="ECO:0000313" key="3">
    <source>
        <dbReference type="Proteomes" id="UP000824161"/>
    </source>
</evidence>
<proteinExistence type="predicted"/>
<comment type="caution">
    <text evidence="2">The sequence shown here is derived from an EMBL/GenBank/DDBJ whole genome shotgun (WGS) entry which is preliminary data.</text>
</comment>
<gene>
    <name evidence="2" type="ORF">IAC44_02765</name>
</gene>
<evidence type="ECO:0000256" key="1">
    <source>
        <dbReference type="SAM" id="SignalP"/>
    </source>
</evidence>
<feature type="chain" id="PRO_5038745128" evidence="1">
    <location>
        <begin position="24"/>
        <end position="232"/>
    </location>
</feature>
<evidence type="ECO:0000313" key="2">
    <source>
        <dbReference type="EMBL" id="HIT97737.1"/>
    </source>
</evidence>
<dbReference type="InterPro" id="IPR019619">
    <property type="entry name" value="DUF2490"/>
</dbReference>
<feature type="signal peptide" evidence="1">
    <location>
        <begin position="1"/>
        <end position="23"/>
    </location>
</feature>
<dbReference type="Proteomes" id="UP000824161">
    <property type="component" value="Unassembled WGS sequence"/>
</dbReference>
<protein>
    <submittedName>
        <fullName evidence="2">DUF2490 domain-containing protein</fullName>
    </submittedName>
</protein>
<organism evidence="2 3">
    <name type="scientific">Candidatus Merdimorpha stercoravium</name>
    <dbReference type="NCBI Taxonomy" id="2840863"/>
    <lineage>
        <taxon>Bacteria</taxon>
        <taxon>Pseudomonadati</taxon>
        <taxon>Bacteroidota</taxon>
        <taxon>Flavobacteriia</taxon>
        <taxon>Flavobacteriales</taxon>
        <taxon>Candidatus Merdimorpha</taxon>
    </lineage>
</organism>
<reference evidence="2" key="2">
    <citation type="journal article" date="2021" name="PeerJ">
        <title>Extensive microbial diversity within the chicken gut microbiome revealed by metagenomics and culture.</title>
        <authorList>
            <person name="Gilroy R."/>
            <person name="Ravi A."/>
            <person name="Getino M."/>
            <person name="Pursley I."/>
            <person name="Horton D.L."/>
            <person name="Alikhan N.F."/>
            <person name="Baker D."/>
            <person name="Gharbi K."/>
            <person name="Hall N."/>
            <person name="Watson M."/>
            <person name="Adriaenssens E.M."/>
            <person name="Foster-Nyarko E."/>
            <person name="Jarju S."/>
            <person name="Secka A."/>
            <person name="Antonio M."/>
            <person name="Oren A."/>
            <person name="Chaudhuri R.R."/>
            <person name="La Ragione R."/>
            <person name="Hildebrand F."/>
            <person name="Pallen M.J."/>
        </authorList>
    </citation>
    <scope>NUCLEOTIDE SEQUENCE</scope>
    <source>
        <strain evidence="2">1383</strain>
    </source>
</reference>
<accession>A0A9D1HB75</accession>
<name>A0A9D1HB75_9FLAO</name>
<reference evidence="2" key="1">
    <citation type="submission" date="2020-10" db="EMBL/GenBank/DDBJ databases">
        <authorList>
            <person name="Gilroy R."/>
        </authorList>
    </citation>
    <scope>NUCLEOTIDE SEQUENCE</scope>
    <source>
        <strain evidence="2">1383</strain>
    </source>
</reference>
<dbReference type="Pfam" id="PF10677">
    <property type="entry name" value="DUF2490"/>
    <property type="match status" value="1"/>
</dbReference>
<dbReference type="EMBL" id="DVLY01000064">
    <property type="protein sequence ID" value="HIT97737.1"/>
    <property type="molecule type" value="Genomic_DNA"/>
</dbReference>
<keyword evidence="1" id="KW-0732">Signal</keyword>